<dbReference type="PANTHER" id="PTHR47396">
    <property type="entry name" value="TYPE I RESTRICTION ENZYME ECOKI R PROTEIN"/>
    <property type="match status" value="1"/>
</dbReference>
<dbReference type="InterPro" id="IPR014001">
    <property type="entry name" value="Helicase_ATP-bd"/>
</dbReference>
<gene>
    <name evidence="3" type="ORF">ULMS_02980</name>
</gene>
<dbReference type="PROSITE" id="PS51192">
    <property type="entry name" value="HELICASE_ATP_BIND_1"/>
    <property type="match status" value="1"/>
</dbReference>
<dbReference type="OrthoDB" id="9759819at2"/>
<organism evidence="3 4">
    <name type="scientific">Patiriisocius marinistellae</name>
    <dbReference type="NCBI Taxonomy" id="2494560"/>
    <lineage>
        <taxon>Bacteria</taxon>
        <taxon>Pseudomonadati</taxon>
        <taxon>Bacteroidota</taxon>
        <taxon>Flavobacteriia</taxon>
        <taxon>Flavobacteriales</taxon>
        <taxon>Flavobacteriaceae</taxon>
        <taxon>Patiriisocius</taxon>
    </lineage>
</organism>
<dbReference type="Pfam" id="PF04851">
    <property type="entry name" value="ResIII"/>
    <property type="match status" value="1"/>
</dbReference>
<proteinExistence type="predicted"/>
<comment type="caution">
    <text evidence="3">The sequence shown here is derived from an EMBL/GenBank/DDBJ whole genome shotgun (WGS) entry which is preliminary data.</text>
</comment>
<dbReference type="SUPFAM" id="SSF52540">
    <property type="entry name" value="P-loop containing nucleoside triphosphate hydrolases"/>
    <property type="match status" value="1"/>
</dbReference>
<feature type="domain" description="Helicase ATP-binding" evidence="2">
    <location>
        <begin position="25"/>
        <end position="186"/>
    </location>
</feature>
<dbReference type="GO" id="GO:0005829">
    <property type="term" value="C:cytosol"/>
    <property type="evidence" value="ECO:0007669"/>
    <property type="project" value="TreeGrafter"/>
</dbReference>
<dbReference type="Gene3D" id="3.40.50.300">
    <property type="entry name" value="P-loop containing nucleotide triphosphate hydrolases"/>
    <property type="match status" value="2"/>
</dbReference>
<dbReference type="AlphaFoldDB" id="A0A5J4FTA0"/>
<dbReference type="RefSeq" id="WP_151892731.1">
    <property type="nucleotide sequence ID" value="NZ_BKCF01000001.1"/>
</dbReference>
<evidence type="ECO:0000256" key="1">
    <source>
        <dbReference type="SAM" id="Phobius"/>
    </source>
</evidence>
<dbReference type="PANTHER" id="PTHR47396:SF1">
    <property type="entry name" value="ATP-DEPENDENT HELICASE IRC3-RELATED"/>
    <property type="match status" value="1"/>
</dbReference>
<evidence type="ECO:0000313" key="4">
    <source>
        <dbReference type="Proteomes" id="UP000326994"/>
    </source>
</evidence>
<dbReference type="CDD" id="cd18785">
    <property type="entry name" value="SF2_C"/>
    <property type="match status" value="1"/>
</dbReference>
<keyword evidence="1" id="KW-0812">Transmembrane</keyword>
<keyword evidence="1" id="KW-0472">Membrane</keyword>
<dbReference type="GO" id="GO:0005524">
    <property type="term" value="F:ATP binding"/>
    <property type="evidence" value="ECO:0007669"/>
    <property type="project" value="InterPro"/>
</dbReference>
<dbReference type="InterPro" id="IPR006935">
    <property type="entry name" value="Helicase/UvrB_N"/>
</dbReference>
<dbReference type="EMBL" id="BKCF01000001">
    <property type="protein sequence ID" value="GEQ84790.1"/>
    <property type="molecule type" value="Genomic_DNA"/>
</dbReference>
<feature type="transmembrane region" description="Helical" evidence="1">
    <location>
        <begin position="666"/>
        <end position="687"/>
    </location>
</feature>
<dbReference type="GO" id="GO:0003677">
    <property type="term" value="F:DNA binding"/>
    <property type="evidence" value="ECO:0007669"/>
    <property type="project" value="InterPro"/>
</dbReference>
<feature type="transmembrane region" description="Helical" evidence="1">
    <location>
        <begin position="693"/>
        <end position="714"/>
    </location>
</feature>
<keyword evidence="4" id="KW-1185">Reference proteome</keyword>
<protein>
    <recommendedName>
        <fullName evidence="2">Helicase ATP-binding domain-containing protein</fullName>
    </recommendedName>
</protein>
<sequence length="883" mass="101804">MNTLSKSFNFKYSWRNYQERFLKDFVSHIEDDHLHIVAPPGSGKTVLGLEMLGRVNKKALVLSPTLTIRNQWKERMEECFLEHPKSDLSSFDIKNTSILTFTTYQSLHSFFRIDCNNDKDKLLLFFQEAGIETILLDEAHHLKNEWWKPLYCIKNLPNCTVISLTATPPYDSESKEIKKYFDLCGPIDMEIGVPELVREKNLCPHQDFVHFSKPKQKEIEAILKYRGQLMDFINSLSKNQAFITFIKSHPYYNDTEKFEEAIYSNTSFYSAILIFLNDVGVQISEEKINVLGIDSKKIEFPSFSYEWVTALLQPLIFDNRERYLDDEEILLSIEKQLRKIGGLQKNKINLIGESKLYKSLSQSSTKLSSIVDILKIESNSLKDDLRMVILSDYIRKEFLNFENDKPTSEINTLGVLPIFQFIRRKIEEDNIFTIEDRYLGVLTGSLIVVHQSLIATLKTKIKPDFFKYKYVGGGFVLITPTIQGKKTIVAVITSLFENGNIKVLIGTKSLLGEGWDAPAINTLILASFVGSFVMSNQMRGRAIRVNPQNPQKSANIWHLVCLDPTVSDGGADLKILKRRFEAFCGVSLTGDFYIENGAERLDILNHLDDIKSLNNRMESVALKRDETKTRWDLAIGGGYQLVRELKLDFQDEVPYQKQKIVYFNDALKYTIIELITVVTITLPELLLKNINVLFSRGVLYFIYAILAAIFMLFFPKMIKAVHLYLKYGRRDKQLIKITEILKNTLIDEQIIETPASEISVQIDQHSNGVISCYLMGATAKESIQFIDYLQEIINPVVSPRYLISQSIWFRKQLGFSNYYTVPGVFSEHKDKASLFFNNWKKTYSKANLLYTRNTKGRKTLLKARFQSYQPGDKIKSKKAMLWR</sequence>
<keyword evidence="1" id="KW-1133">Transmembrane helix</keyword>
<dbReference type="GO" id="GO:0016787">
    <property type="term" value="F:hydrolase activity"/>
    <property type="evidence" value="ECO:0007669"/>
    <property type="project" value="InterPro"/>
</dbReference>
<dbReference type="Proteomes" id="UP000326994">
    <property type="component" value="Unassembled WGS sequence"/>
</dbReference>
<accession>A0A5J4FTA0</accession>
<name>A0A5J4FTA0_9FLAO</name>
<dbReference type="InterPro" id="IPR027417">
    <property type="entry name" value="P-loop_NTPase"/>
</dbReference>
<feature type="transmembrane region" description="Helical" evidence="1">
    <location>
        <begin position="515"/>
        <end position="534"/>
    </location>
</feature>
<reference evidence="3 4" key="1">
    <citation type="submission" date="2019-08" db="EMBL/GenBank/DDBJ databases">
        <title>Ulvibacter marinistellae sp. nov., isolated from a starfish, Patiria pectinifera.</title>
        <authorList>
            <person name="Kawano K."/>
            <person name="Ushijima N."/>
            <person name="Kihara M."/>
            <person name="Itoh H."/>
        </authorList>
    </citation>
    <scope>NUCLEOTIDE SEQUENCE [LARGE SCALE GENOMIC DNA]</scope>
    <source>
        <strain evidence="3 4">KK4</strain>
    </source>
</reference>
<evidence type="ECO:0000259" key="2">
    <source>
        <dbReference type="PROSITE" id="PS51192"/>
    </source>
</evidence>
<dbReference type="InterPro" id="IPR050742">
    <property type="entry name" value="Helicase_Restrict-Modif_Enz"/>
</dbReference>
<dbReference type="SMART" id="SM00487">
    <property type="entry name" value="DEXDc"/>
    <property type="match status" value="1"/>
</dbReference>
<evidence type="ECO:0000313" key="3">
    <source>
        <dbReference type="EMBL" id="GEQ84790.1"/>
    </source>
</evidence>